<comment type="subcellular location">
    <subcellularLocation>
        <location evidence="1">Membrane</location>
        <topology evidence="1">Multi-pass membrane protein</topology>
    </subcellularLocation>
</comment>
<dbReference type="InterPro" id="IPR050360">
    <property type="entry name" value="MFS_Sugar_Transporters"/>
</dbReference>
<protein>
    <recommendedName>
        <fullName evidence="8">Major facilitator superfamily (MFS) profile domain-containing protein</fullName>
    </recommendedName>
</protein>
<dbReference type="SUPFAM" id="SSF103473">
    <property type="entry name" value="MFS general substrate transporter"/>
    <property type="match status" value="2"/>
</dbReference>
<evidence type="ECO:0000256" key="3">
    <source>
        <dbReference type="ARBA" id="ARBA00022989"/>
    </source>
</evidence>
<evidence type="ECO:0000313" key="6">
    <source>
        <dbReference type="EMBL" id="RAO66843.1"/>
    </source>
</evidence>
<dbReference type="GeneID" id="63792071"/>
<feature type="transmembrane region" description="Helical" evidence="5">
    <location>
        <begin position="201"/>
        <end position="225"/>
    </location>
</feature>
<dbReference type="InterPro" id="IPR005828">
    <property type="entry name" value="MFS_sugar_transport-like"/>
</dbReference>
<comment type="caution">
    <text evidence="6">The sequence shown here is derived from an EMBL/GenBank/DDBJ whole genome shotgun (WGS) entry which is preliminary data.</text>
</comment>
<keyword evidence="3 5" id="KW-1133">Transmembrane helix</keyword>
<dbReference type="GO" id="GO:0005351">
    <property type="term" value="F:carbohydrate:proton symporter activity"/>
    <property type="evidence" value="ECO:0007669"/>
    <property type="project" value="TreeGrafter"/>
</dbReference>
<accession>A0A364KTH3</accession>
<name>A0A364KTH3_TALAM</name>
<sequence length="365" mass="39820">MVGALFAAILSDRYGRLRAMFYGGAVIIVGMIIAATATTTSQFVVGRAIVGVGTAFMSVSAPSYCLEIAMPHLANGRELEAEDFIVKYHGNGRRDSPLVLLEIHEMKQCIRQDGIDKRSFDYRPLLLTHSGRWRLAQVLMMAIFGQFSGNGLGYFNTVIFANLGINSVPQQLAYNIIHSVVGLVATLASLCVIDRIARRKLLVLGSLACALTLAINSGLSAALYSQDNHVQKSYAKGALAAYFLFAVVFGFTYTPLQSIVPTEALETTTRAKGMAIYNLAVGASSFINQFCGPIGLGNMGYKYIYIFVGWNVVEAILCVEAQGRTLEQLEWVYQQSNPVKASLEVDEIEVRSDGKVVNHTGHRRV</sequence>
<evidence type="ECO:0000256" key="5">
    <source>
        <dbReference type="SAM" id="Phobius"/>
    </source>
</evidence>
<evidence type="ECO:0000313" key="7">
    <source>
        <dbReference type="Proteomes" id="UP000249363"/>
    </source>
</evidence>
<reference evidence="6 7" key="1">
    <citation type="journal article" date="2017" name="Biotechnol. Biofuels">
        <title>Differential beta-glucosidase expression as a function of carbon source availability in Talaromyces amestolkiae: a genomic and proteomic approach.</title>
        <authorList>
            <person name="de Eugenio L.I."/>
            <person name="Mendez-Liter J.A."/>
            <person name="Nieto-Dominguez M."/>
            <person name="Alonso L."/>
            <person name="Gil-Munoz J."/>
            <person name="Barriuso J."/>
            <person name="Prieto A."/>
            <person name="Martinez M.J."/>
        </authorList>
    </citation>
    <scope>NUCLEOTIDE SEQUENCE [LARGE SCALE GENOMIC DNA]</scope>
    <source>
        <strain evidence="6 7">CIB</strain>
    </source>
</reference>
<dbReference type="PANTHER" id="PTHR48022">
    <property type="entry name" value="PLASTIDIC GLUCOSE TRANSPORTER 4"/>
    <property type="match status" value="1"/>
</dbReference>
<keyword evidence="2 5" id="KW-0812">Transmembrane</keyword>
<feature type="transmembrane region" description="Helical" evidence="5">
    <location>
        <begin position="276"/>
        <end position="296"/>
    </location>
</feature>
<dbReference type="Proteomes" id="UP000249363">
    <property type="component" value="Unassembled WGS sequence"/>
</dbReference>
<evidence type="ECO:0000256" key="1">
    <source>
        <dbReference type="ARBA" id="ARBA00004141"/>
    </source>
</evidence>
<evidence type="ECO:0000256" key="4">
    <source>
        <dbReference type="ARBA" id="ARBA00023136"/>
    </source>
</evidence>
<keyword evidence="7" id="KW-1185">Reference proteome</keyword>
<dbReference type="Gene3D" id="1.20.1250.20">
    <property type="entry name" value="MFS general substrate transporter like domains"/>
    <property type="match status" value="2"/>
</dbReference>
<feature type="transmembrane region" description="Helical" evidence="5">
    <location>
        <begin position="44"/>
        <end position="66"/>
    </location>
</feature>
<dbReference type="AlphaFoldDB" id="A0A364KTH3"/>
<dbReference type="GO" id="GO:0016020">
    <property type="term" value="C:membrane"/>
    <property type="evidence" value="ECO:0007669"/>
    <property type="project" value="UniProtKB-SubCell"/>
</dbReference>
<dbReference type="EMBL" id="MIKG01000004">
    <property type="protein sequence ID" value="RAO66843.1"/>
    <property type="molecule type" value="Genomic_DNA"/>
</dbReference>
<dbReference type="RefSeq" id="XP_040731359.1">
    <property type="nucleotide sequence ID" value="XM_040875046.1"/>
</dbReference>
<dbReference type="Pfam" id="PF00083">
    <property type="entry name" value="Sugar_tr"/>
    <property type="match status" value="2"/>
</dbReference>
<dbReference type="PANTHER" id="PTHR48022:SF36">
    <property type="entry name" value="LACTOSE PERMEASE, PUTATIVE (AFU_ORTHOLOGUE AFUA_1G17310)-RELATED"/>
    <property type="match status" value="1"/>
</dbReference>
<keyword evidence="4 5" id="KW-0472">Membrane</keyword>
<feature type="transmembrane region" description="Helical" evidence="5">
    <location>
        <begin position="138"/>
        <end position="160"/>
    </location>
</feature>
<dbReference type="InterPro" id="IPR036259">
    <property type="entry name" value="MFS_trans_sf"/>
</dbReference>
<feature type="transmembrane region" description="Helical" evidence="5">
    <location>
        <begin position="237"/>
        <end position="256"/>
    </location>
</feature>
<feature type="transmembrane region" description="Helical" evidence="5">
    <location>
        <begin position="19"/>
        <end position="38"/>
    </location>
</feature>
<gene>
    <name evidence="6" type="ORF">BHQ10_002855</name>
</gene>
<dbReference type="OrthoDB" id="6133115at2759"/>
<proteinExistence type="predicted"/>
<feature type="transmembrane region" description="Helical" evidence="5">
    <location>
        <begin position="172"/>
        <end position="194"/>
    </location>
</feature>
<evidence type="ECO:0008006" key="8">
    <source>
        <dbReference type="Google" id="ProtNLM"/>
    </source>
</evidence>
<evidence type="ECO:0000256" key="2">
    <source>
        <dbReference type="ARBA" id="ARBA00022692"/>
    </source>
</evidence>
<organism evidence="6 7">
    <name type="scientific">Talaromyces amestolkiae</name>
    <dbReference type="NCBI Taxonomy" id="1196081"/>
    <lineage>
        <taxon>Eukaryota</taxon>
        <taxon>Fungi</taxon>
        <taxon>Dikarya</taxon>
        <taxon>Ascomycota</taxon>
        <taxon>Pezizomycotina</taxon>
        <taxon>Eurotiomycetes</taxon>
        <taxon>Eurotiomycetidae</taxon>
        <taxon>Eurotiales</taxon>
        <taxon>Trichocomaceae</taxon>
        <taxon>Talaromyces</taxon>
        <taxon>Talaromyces sect. Talaromyces</taxon>
    </lineage>
</organism>